<dbReference type="RefSeq" id="WP_372583258.1">
    <property type="nucleotide sequence ID" value="NZ_JBGORW010000009.1"/>
</dbReference>
<reference evidence="2 3" key="1">
    <citation type="submission" date="2024-07" db="EMBL/GenBank/DDBJ databases">
        <authorList>
            <person name="Li X.-J."/>
            <person name="Wang X."/>
        </authorList>
    </citation>
    <scope>NUCLEOTIDE SEQUENCE [LARGE SCALE GENOMIC DNA]</scope>
    <source>
        <strain evidence="2 3">DSM 23441</strain>
    </source>
</reference>
<dbReference type="EMBL" id="JBGORW010000009">
    <property type="protein sequence ID" value="MFA3800088.1"/>
    <property type="molecule type" value="Genomic_DNA"/>
</dbReference>
<comment type="caution">
    <text evidence="2">The sequence shown here is derived from an EMBL/GenBank/DDBJ whole genome shotgun (WGS) entry which is preliminary data.</text>
</comment>
<evidence type="ECO:0000256" key="1">
    <source>
        <dbReference type="SAM" id="SignalP"/>
    </source>
</evidence>
<dbReference type="Proteomes" id="UP001571581">
    <property type="component" value="Unassembled WGS sequence"/>
</dbReference>
<organism evidence="2 3">
    <name type="scientific">Leptotrichia hongkongensis</name>
    <dbReference type="NCBI Taxonomy" id="554406"/>
    <lineage>
        <taxon>Bacteria</taxon>
        <taxon>Fusobacteriati</taxon>
        <taxon>Fusobacteriota</taxon>
        <taxon>Fusobacteriia</taxon>
        <taxon>Fusobacteriales</taxon>
        <taxon>Leptotrichiaceae</taxon>
        <taxon>Leptotrichia</taxon>
    </lineage>
</organism>
<feature type="chain" id="PRO_5046554818" description="Lipoprotein" evidence="1">
    <location>
        <begin position="25"/>
        <end position="192"/>
    </location>
</feature>
<gene>
    <name evidence="2" type="ORF">ACEG17_07805</name>
</gene>
<evidence type="ECO:0000313" key="3">
    <source>
        <dbReference type="Proteomes" id="UP001571581"/>
    </source>
</evidence>
<keyword evidence="1" id="KW-0732">Signal</keyword>
<proteinExistence type="predicted"/>
<name>A0ABV4SAY4_9FUSO</name>
<accession>A0ABV4SAY4</accession>
<feature type="signal peptide" evidence="1">
    <location>
        <begin position="1"/>
        <end position="24"/>
    </location>
</feature>
<protein>
    <recommendedName>
        <fullName evidence="4">Lipoprotein</fullName>
    </recommendedName>
</protein>
<evidence type="ECO:0000313" key="2">
    <source>
        <dbReference type="EMBL" id="MFA3800088.1"/>
    </source>
</evidence>
<keyword evidence="3" id="KW-1185">Reference proteome</keyword>
<evidence type="ECO:0008006" key="4">
    <source>
        <dbReference type="Google" id="ProtNLM"/>
    </source>
</evidence>
<sequence>MRKLRLALLGIVSIFCLNSCITSALIGTAVALCGENGCNNIRETKDKEFGIKIYEEKEPNRFKEYINSLNLRKRHKLEIQKGLSVNVPDGFILKKYSNYKYFYDKINNIGFPIYVDNDYDIKQVYNGKESQRYISELISISKGVSTYKIKNKKSEKLLLIKKISEDIYIYLSVKDDDSSILEKFYKDFMENL</sequence>